<dbReference type="InterPro" id="IPR006158">
    <property type="entry name" value="Cobalamin-bd"/>
</dbReference>
<feature type="domain" description="Radical SAM core" evidence="10">
    <location>
        <begin position="189"/>
        <end position="420"/>
    </location>
</feature>
<dbReference type="InterPro" id="IPR006638">
    <property type="entry name" value="Elp3/MiaA/NifB-like_rSAM"/>
</dbReference>
<keyword evidence="8" id="KW-0411">Iron-sulfur</keyword>
<accession>A0A3B1C3X2</accession>
<dbReference type="Pfam" id="PF02310">
    <property type="entry name" value="B12-binding"/>
    <property type="match status" value="1"/>
</dbReference>
<dbReference type="SFLD" id="SFLDS00029">
    <property type="entry name" value="Radical_SAM"/>
    <property type="match status" value="1"/>
</dbReference>
<evidence type="ECO:0000256" key="6">
    <source>
        <dbReference type="ARBA" id="ARBA00022723"/>
    </source>
</evidence>
<dbReference type="SUPFAM" id="SSF102114">
    <property type="entry name" value="Radical SAM enzymes"/>
    <property type="match status" value="1"/>
</dbReference>
<dbReference type="PANTHER" id="PTHR43409">
    <property type="entry name" value="ANAEROBIC MAGNESIUM-PROTOPORPHYRIN IX MONOMETHYL ESTER CYCLASE-RELATED"/>
    <property type="match status" value="1"/>
</dbReference>
<keyword evidence="3" id="KW-0489">Methyltransferase</keyword>
<evidence type="ECO:0000256" key="5">
    <source>
        <dbReference type="ARBA" id="ARBA00022691"/>
    </source>
</evidence>
<evidence type="ECO:0000259" key="9">
    <source>
        <dbReference type="PROSITE" id="PS51332"/>
    </source>
</evidence>
<keyword evidence="4" id="KW-0808">Transferase</keyword>
<dbReference type="CDD" id="cd01335">
    <property type="entry name" value="Radical_SAM"/>
    <property type="match status" value="1"/>
</dbReference>
<dbReference type="SFLD" id="SFLDG01082">
    <property type="entry name" value="B12-binding_domain_containing"/>
    <property type="match status" value="1"/>
</dbReference>
<dbReference type="GO" id="GO:0051539">
    <property type="term" value="F:4 iron, 4 sulfur cluster binding"/>
    <property type="evidence" value="ECO:0007669"/>
    <property type="project" value="UniProtKB-KW"/>
</dbReference>
<dbReference type="SFLD" id="SFLDG01123">
    <property type="entry name" value="methyltransferase_(Class_B)"/>
    <property type="match status" value="1"/>
</dbReference>
<keyword evidence="7" id="KW-0408">Iron</keyword>
<dbReference type="PROSITE" id="PS51918">
    <property type="entry name" value="RADICAL_SAM"/>
    <property type="match status" value="1"/>
</dbReference>
<evidence type="ECO:0000256" key="1">
    <source>
        <dbReference type="ARBA" id="ARBA00001966"/>
    </source>
</evidence>
<proteinExistence type="predicted"/>
<sequence length="478" mass="54559">MSGGQKILLCSMPDVAMAFKRVGDMPNLGLASLAAMVPEADVRIIDLHLIFHKVGARLARELKEFGPEVVGFTSMSFQFKSALALAEIVRRHDPLIPIILGGYHASMAYEEFGQAEIENFDYLVRGEGERAFRALTQKLKNGETDFSSIPSLSHKVDGGWIHNPLGELENLSEIPFPRREARRVGGFTLFGRKIETIETSRGCTLPCNFCSISKMYGHTFRTYPIERVIEEIKRCRKLGAEMIFFVDDNITLDIPRFKLLCREVVRQNLNDMEFITQVSVTGMAKDPELARLMRNAGFNIVFMGIENVSPKQLKKMNKGDIRNATTRAISHCRENDIVIVGGFITGLPDDEPADVKHLFKVARKLGVDHIIVQCVTPYPNTDLRKSLLADGLVANEHDYSLYNGYVCNVRTHKMDTKSFNRLLNWEYIKLYFDPRYIRANRMLQRKDASKWVRRVFINSLEHFPAYFTNRLFVSRHTL</sequence>
<dbReference type="GO" id="GO:0031419">
    <property type="term" value="F:cobalamin binding"/>
    <property type="evidence" value="ECO:0007669"/>
    <property type="project" value="InterPro"/>
</dbReference>
<dbReference type="PROSITE" id="PS01278">
    <property type="entry name" value="MTTASE_RADICAL"/>
    <property type="match status" value="1"/>
</dbReference>
<evidence type="ECO:0000256" key="2">
    <source>
        <dbReference type="ARBA" id="ARBA00022485"/>
    </source>
</evidence>
<dbReference type="Pfam" id="PF04055">
    <property type="entry name" value="Radical_SAM"/>
    <property type="match status" value="1"/>
</dbReference>
<dbReference type="InterPro" id="IPR020612">
    <property type="entry name" value="Methylthiotransferase_CS"/>
</dbReference>
<organism evidence="11">
    <name type="scientific">hydrothermal vent metagenome</name>
    <dbReference type="NCBI Taxonomy" id="652676"/>
    <lineage>
        <taxon>unclassified sequences</taxon>
        <taxon>metagenomes</taxon>
        <taxon>ecological metagenomes</taxon>
    </lineage>
</organism>
<dbReference type="AlphaFoldDB" id="A0A3B1C3X2"/>
<dbReference type="InterPro" id="IPR034466">
    <property type="entry name" value="Methyltransferase_Class_B"/>
</dbReference>
<evidence type="ECO:0000256" key="7">
    <source>
        <dbReference type="ARBA" id="ARBA00023004"/>
    </source>
</evidence>
<evidence type="ECO:0000256" key="4">
    <source>
        <dbReference type="ARBA" id="ARBA00022679"/>
    </source>
</evidence>
<evidence type="ECO:0000259" key="10">
    <source>
        <dbReference type="PROSITE" id="PS51918"/>
    </source>
</evidence>
<dbReference type="GO" id="GO:0003824">
    <property type="term" value="F:catalytic activity"/>
    <property type="evidence" value="ECO:0007669"/>
    <property type="project" value="InterPro"/>
</dbReference>
<dbReference type="SMART" id="SM00729">
    <property type="entry name" value="Elp3"/>
    <property type="match status" value="1"/>
</dbReference>
<keyword evidence="5" id="KW-0949">S-adenosyl-L-methionine</keyword>
<comment type="cofactor">
    <cofactor evidence="1">
        <name>[4Fe-4S] cluster</name>
        <dbReference type="ChEBI" id="CHEBI:49883"/>
    </cofactor>
</comment>
<protein>
    <submittedName>
        <fullName evidence="11">Radical SAM domain protein</fullName>
    </submittedName>
</protein>
<dbReference type="InterPro" id="IPR023404">
    <property type="entry name" value="rSAM_horseshoe"/>
</dbReference>
<dbReference type="InterPro" id="IPR007197">
    <property type="entry name" value="rSAM"/>
</dbReference>
<dbReference type="Gene3D" id="3.80.30.20">
    <property type="entry name" value="tm_1862 like domain"/>
    <property type="match status" value="1"/>
</dbReference>
<dbReference type="Gene3D" id="3.40.50.280">
    <property type="entry name" value="Cobalamin-binding domain"/>
    <property type="match status" value="1"/>
</dbReference>
<keyword evidence="6" id="KW-0479">Metal-binding</keyword>
<dbReference type="PROSITE" id="PS51332">
    <property type="entry name" value="B12_BINDING"/>
    <property type="match status" value="1"/>
</dbReference>
<dbReference type="EMBL" id="UOGE01000066">
    <property type="protein sequence ID" value="VAX21421.1"/>
    <property type="molecule type" value="Genomic_DNA"/>
</dbReference>
<dbReference type="PANTHER" id="PTHR43409:SF7">
    <property type="entry name" value="BLL1977 PROTEIN"/>
    <property type="match status" value="1"/>
</dbReference>
<dbReference type="GO" id="GO:0046872">
    <property type="term" value="F:metal ion binding"/>
    <property type="evidence" value="ECO:0007669"/>
    <property type="project" value="UniProtKB-KW"/>
</dbReference>
<dbReference type="InterPro" id="IPR058240">
    <property type="entry name" value="rSAM_sf"/>
</dbReference>
<evidence type="ECO:0000313" key="11">
    <source>
        <dbReference type="EMBL" id="VAX21421.1"/>
    </source>
</evidence>
<dbReference type="InterPro" id="IPR051198">
    <property type="entry name" value="BchE-like"/>
</dbReference>
<feature type="domain" description="B12-binding" evidence="9">
    <location>
        <begin position="13"/>
        <end position="146"/>
    </location>
</feature>
<reference evidence="11" key="1">
    <citation type="submission" date="2018-06" db="EMBL/GenBank/DDBJ databases">
        <authorList>
            <person name="Zhirakovskaya E."/>
        </authorList>
    </citation>
    <scope>NUCLEOTIDE SEQUENCE</scope>
</reference>
<gene>
    <name evidence="11" type="ORF">MNBD_NITROSPINAE02-2090</name>
</gene>
<evidence type="ECO:0000256" key="8">
    <source>
        <dbReference type="ARBA" id="ARBA00023014"/>
    </source>
</evidence>
<keyword evidence="2" id="KW-0004">4Fe-4S</keyword>
<dbReference type="CDD" id="cd02068">
    <property type="entry name" value="radical_SAM_B12_BD"/>
    <property type="match status" value="1"/>
</dbReference>
<name>A0A3B1C3X2_9ZZZZ</name>
<evidence type="ECO:0000256" key="3">
    <source>
        <dbReference type="ARBA" id="ARBA00022603"/>
    </source>
</evidence>